<sequence>MPADDRLTGFPAALVVHIVGAAAFALVGASQFVPRIRRRHPAWHRRAGRLVIAAGLAVAGSALWLTLFYEARAGTGELLHVLRLVFAVAMAASLLLGISAIRRRDIGAHRAWMIRAYAIGLAAGTQAFTEGIAEAVVGSGELRMDLATGAGWVVNLAVAEWAIRRLARRRTRRHPRGATTIHGAPVGAPT</sequence>
<proteinExistence type="predicted"/>
<evidence type="ECO:0000256" key="1">
    <source>
        <dbReference type="SAM" id="Phobius"/>
    </source>
</evidence>
<keyword evidence="1" id="KW-1133">Transmembrane helix</keyword>
<comment type="caution">
    <text evidence="2">The sequence shown here is derived from an EMBL/GenBank/DDBJ whole genome shotgun (WGS) entry which is preliminary data.</text>
</comment>
<protein>
    <submittedName>
        <fullName evidence="2">DUF2306 domain-containing protein</fullName>
    </submittedName>
</protein>
<evidence type="ECO:0000313" key="3">
    <source>
        <dbReference type="Proteomes" id="UP001560045"/>
    </source>
</evidence>
<feature type="transmembrane region" description="Helical" evidence="1">
    <location>
        <begin position="112"/>
        <end position="129"/>
    </location>
</feature>
<organism evidence="2 3">
    <name type="scientific">Geodermatophilus maliterrae</name>
    <dbReference type="NCBI Taxonomy" id="3162531"/>
    <lineage>
        <taxon>Bacteria</taxon>
        <taxon>Bacillati</taxon>
        <taxon>Actinomycetota</taxon>
        <taxon>Actinomycetes</taxon>
        <taxon>Geodermatophilales</taxon>
        <taxon>Geodermatophilaceae</taxon>
        <taxon>Geodermatophilus</taxon>
    </lineage>
</organism>
<evidence type="ECO:0000313" key="2">
    <source>
        <dbReference type="EMBL" id="MEX5717355.1"/>
    </source>
</evidence>
<keyword evidence="1" id="KW-0472">Membrane</keyword>
<dbReference type="EMBL" id="JBFNXQ010000005">
    <property type="protein sequence ID" value="MEX5717355.1"/>
    <property type="molecule type" value="Genomic_DNA"/>
</dbReference>
<dbReference type="Proteomes" id="UP001560045">
    <property type="component" value="Unassembled WGS sequence"/>
</dbReference>
<accession>A0ABV3X9X8</accession>
<feature type="transmembrane region" description="Helical" evidence="1">
    <location>
        <begin position="149"/>
        <end position="167"/>
    </location>
</feature>
<feature type="transmembrane region" description="Helical" evidence="1">
    <location>
        <begin position="50"/>
        <end position="69"/>
    </location>
</feature>
<feature type="transmembrane region" description="Helical" evidence="1">
    <location>
        <begin position="12"/>
        <end position="29"/>
    </location>
</feature>
<dbReference type="Pfam" id="PF10067">
    <property type="entry name" value="DUF2306"/>
    <property type="match status" value="1"/>
</dbReference>
<dbReference type="RefSeq" id="WP_369203106.1">
    <property type="nucleotide sequence ID" value="NZ_JBFNXQ010000005.1"/>
</dbReference>
<gene>
    <name evidence="2" type="ORF">ABQ292_03105</name>
</gene>
<feature type="transmembrane region" description="Helical" evidence="1">
    <location>
        <begin position="81"/>
        <end position="100"/>
    </location>
</feature>
<keyword evidence="1" id="KW-0812">Transmembrane</keyword>
<reference evidence="2 3" key="1">
    <citation type="submission" date="2024-06" db="EMBL/GenBank/DDBJ databases">
        <title>Draft genome sequence of Geodermatophilus badlandi, a novel member of the Geodermatophilaceae isolated from badland sedimentary rocks in the Red desert, Wyoming, USA.</title>
        <authorList>
            <person name="Ben Tekaya S."/>
            <person name="Nouioui I."/>
            <person name="Flores G.M."/>
            <person name="Shaal M.N."/>
            <person name="Bredoire F."/>
            <person name="Basile F."/>
            <person name="Van Diepen L."/>
            <person name="Ward N.L."/>
        </authorList>
    </citation>
    <scope>NUCLEOTIDE SEQUENCE [LARGE SCALE GENOMIC DNA]</scope>
    <source>
        <strain evidence="2 3">WL48A</strain>
    </source>
</reference>
<keyword evidence="3" id="KW-1185">Reference proteome</keyword>
<dbReference type="InterPro" id="IPR018750">
    <property type="entry name" value="DUF2306_membrane"/>
</dbReference>
<name>A0ABV3X9X8_9ACTN</name>